<name>A0ACB8W5L8_9TELE</name>
<proteinExistence type="predicted"/>
<accession>A0ACB8W5L8</accession>
<dbReference type="Proteomes" id="UP000831701">
    <property type="component" value="Chromosome 14"/>
</dbReference>
<feature type="non-terminal residue" evidence="1">
    <location>
        <position position="1"/>
    </location>
</feature>
<comment type="caution">
    <text evidence="1">The sequence shown here is derived from an EMBL/GenBank/DDBJ whole genome shotgun (WGS) entry which is preliminary data.</text>
</comment>
<dbReference type="EMBL" id="CM041544">
    <property type="protein sequence ID" value="KAI3363016.1"/>
    <property type="molecule type" value="Genomic_DNA"/>
</dbReference>
<keyword evidence="2" id="KW-1185">Reference proteome</keyword>
<sequence length="1735" mass="190768">VFMEAVLNCKPEDLEDYYGLLGCDELSSTEQLLNEYKIRALACHPDKHQDNPSAVADFQKLQEAKEVLCNESKRKNYDLWKRSGVTIPFHDWQALNDSVKTSMHWAVRNKKEPMLEASKAEVPVAPQTEDLHPEQEAPVIPSCDAMPSSSKTFVQQGLVKKRKRNPDGTHDISKEHKNVIIPVTSVSTVQILQHNKCCYMETAGARASEDKSPMTSSVSRRVRWRAPVIQATGRLRLADRLSSGALSCSGLCRSGVRTKFSIDMVLLGEPGTTRSSKEGCTGPGRKRSRGPTLEPGLGLGLAGERLVAGSLPTGPGRAQPEMATWARLPVGSPPAGRDMECHLAGGKEPELVREVERYRLEIVGLTSTHSLGSGTQLLERGWTLHYSGVAQGERRRWRAGVGLLIAPQLSRHVLEFTPVNERVASLRLRVGDRSLAVVCAYGPNSSTEYPAFLESLGGVLDSAPAGDSIVLLGDFNAHVGSDSDTWRGVMMGGTASPDLNPSGVLLLDFCASHSLSITNTMFKHKGVHQCTWHQDTLGRRSMIDFVVAVSSDLRPYVLDTRVKRGAELSTDHHLVVSWLRWQRRKLDRPGRPKRIVRVCWEHLAEPSVREVFNSHLRKSFSQIPREAGDIESEWTMFSASIVDAAVRSCGRKVSGACRGGNPRTRWWTPEVRDAVRLKKESYRTMLACGTPGERRGLSVGHASKRFWQTVRRLRRGKQYSANTVYSAGGELLTSTEDIVGRWKKYFEDLLNPTDLPSSEEAGAGDSEVDSSITQAEVTEVVRKLLGGKAPGVDEIRPEYLKSLDVVGLSWLTRLCSIAWRLGTVPLEWQTGVVVPLFKKGDRRVCSNYRGITLLSLPGKVYARVLERRIRPIVDPWIQEEQCGFRPGRGTVDQLYTLHRVLGGFMGVCPTSPHVLCGSGEGIRPCPSWYSVGSAPRVWGPGAFAKGCSVSLYDRSRSLVRIAGSKSDLFPVHVGLRQGCPLSPVLFIIFMDRISRRSQGPEGVLPGPSACVLERFAAECEAAGMRISTSKSEAMVLDRKRVACPLRVGGEVLPQVEEFKYLGVLFTSEGKMEREIDRRIGAASAVMRSVYRTVVVKKELSRKAKLSIYRSIYVPTLTYGHELWGEKLSSVTREELGVEPLLLRIERSQLRWLGHLFRMPPGRLPREVFQACPTGRRPVEDPGHAGETMSLGWPGNAFGIPPEELEEVSGVREVWASLLRLLPPRPDVTITFHDVTAVKAKSSMNEELSRRVRWRAPVIQATGRLRLADRLSSGALSCSGLCRSGVRTKFGIDMVLLGEPGTTRSSKEGCTGPDVTITFHDVTAVKAKSSMNEELSRRVRWRAPVIQATGRLRLADRLSSGALSCSGLCRSGVRTKFSIDMVLLGEPGTTRSSKEGCTGPGRKRSRSKPPCRSVVGSRLYKMNDFAHVTITFHDVTAVKAKSSMNEELSRRVRWRAPVIQATGRLRLADRLSSGALSCSGLCRSGVRTKFGIDMAVLVIVSRGDQANDSRVISKFDDGVGAVGGHAVMRVNREYRERAEHTALESTGVESQGGGCGAAFPSAQPGVCPSGSSGSSHRGSRAVGVISVHRQSYQVSVGTHSRMAGRLLLRAWTTTAALRLRGSAVSRPVHRAMASALPLYIFSGIPTDEEQATGLERRALQALKHGKDPYSMLKPKEYAGTKEDPHIVPCIGTKRLVGCLCEEDNTAIVWFWLHEGEAQRCPSCGSHYKLVHHELPH</sequence>
<evidence type="ECO:0000313" key="2">
    <source>
        <dbReference type="Proteomes" id="UP000831701"/>
    </source>
</evidence>
<organism evidence="1 2">
    <name type="scientific">Scortum barcoo</name>
    <name type="common">barcoo grunter</name>
    <dbReference type="NCBI Taxonomy" id="214431"/>
    <lineage>
        <taxon>Eukaryota</taxon>
        <taxon>Metazoa</taxon>
        <taxon>Chordata</taxon>
        <taxon>Craniata</taxon>
        <taxon>Vertebrata</taxon>
        <taxon>Euteleostomi</taxon>
        <taxon>Actinopterygii</taxon>
        <taxon>Neopterygii</taxon>
        <taxon>Teleostei</taxon>
        <taxon>Neoteleostei</taxon>
        <taxon>Acanthomorphata</taxon>
        <taxon>Eupercaria</taxon>
        <taxon>Centrarchiformes</taxon>
        <taxon>Terapontoidei</taxon>
        <taxon>Terapontidae</taxon>
        <taxon>Scortum</taxon>
    </lineage>
</organism>
<gene>
    <name evidence="1" type="ORF">L3Q82_011680</name>
</gene>
<reference evidence="1" key="1">
    <citation type="submission" date="2022-04" db="EMBL/GenBank/DDBJ databases">
        <title>Jade perch genome.</title>
        <authorList>
            <person name="Chao B."/>
        </authorList>
    </citation>
    <scope>NUCLEOTIDE SEQUENCE</scope>
    <source>
        <strain evidence="1">CB-2022</strain>
    </source>
</reference>
<evidence type="ECO:0000313" key="1">
    <source>
        <dbReference type="EMBL" id="KAI3363016.1"/>
    </source>
</evidence>
<protein>
    <submittedName>
        <fullName evidence="1">Uncharacterized protein</fullName>
    </submittedName>
</protein>